<dbReference type="InterPro" id="IPR051786">
    <property type="entry name" value="ASN_synthetase/amidase"/>
</dbReference>
<dbReference type="Pfam" id="PF13537">
    <property type="entry name" value="GATase_7"/>
    <property type="match status" value="1"/>
</dbReference>
<sequence>MSDLHGTVGADAPGAFDNWIGVGGTVHEADGLSIAAGSRYPRDGSPGTDERTCWVLGELYGHDAGAAHTDGSGGPDGSETVGPSRAYEPRPASVASANYALALYDRYGRSFVCGLNGNFLLAIHDPERGQLLLSTDRFGTVPLYWTRPDDGTVVFSTNVQTLPYHPAVDTAFHPGYLHEYLAFRRTFGVRTPLEGVEKLRPGTVTTMDLTDGTVSADQYWRPRYRPCEVPFERFVDEFVGRFRAVLDEWLREDREYGVLLSGGSDSRLALAGLCDAGADATAFHMNDWMNREARTAERVAMETGTPFEWLRRGPGYRIGATERNRWATTFNGWFSQPYTSGFEAEITGRVDGLLSGLYGDSLFRGYGVPSPTVPLGGLGSVTLPVERPVDSIDGYVDLLVERAHDGYDLPTELRSVLDEEIHRDGGKIRHHGVVYDSLDDLVYYGGCYPLSNDDDVRFQTGLRKLRPYRTPYLDNRLLELSLSMPVGYRLRRNVIDRAVARLAPDLAEIAHASTGVALSRPFAVKYAGEHLTELRRKCDSTRAPPEPYLTQGPWLDDAELLRSSRFVTEVLTENRALADAVPGMSAGEVRRLYDEHCNGENHVGELYTLVTLLTMPATARVLAGDPGTPDRTSSAEPPVRPPRRVIADD</sequence>
<dbReference type="PANTHER" id="PTHR43284:SF1">
    <property type="entry name" value="ASPARAGINE SYNTHETASE"/>
    <property type="match status" value="1"/>
</dbReference>
<dbReference type="SUPFAM" id="SSF52402">
    <property type="entry name" value="Adenine nucleotide alpha hydrolases-like"/>
    <property type="match status" value="1"/>
</dbReference>
<evidence type="ECO:0000259" key="3">
    <source>
        <dbReference type="Pfam" id="PF13537"/>
    </source>
</evidence>
<dbReference type="AlphaFoldDB" id="A0ABD5QF80"/>
<dbReference type="InterPro" id="IPR014729">
    <property type="entry name" value="Rossmann-like_a/b/a_fold"/>
</dbReference>
<evidence type="ECO:0000259" key="2">
    <source>
        <dbReference type="Pfam" id="PF00733"/>
    </source>
</evidence>
<dbReference type="Gene3D" id="3.60.20.10">
    <property type="entry name" value="Glutamine Phosphoribosylpyrophosphate, subunit 1, domain 1"/>
    <property type="match status" value="1"/>
</dbReference>
<dbReference type="InterPro" id="IPR029055">
    <property type="entry name" value="Ntn_hydrolases_N"/>
</dbReference>
<keyword evidence="5" id="KW-1185">Reference proteome</keyword>
<dbReference type="Pfam" id="PF00733">
    <property type="entry name" value="Asn_synthase"/>
    <property type="match status" value="1"/>
</dbReference>
<feature type="domain" description="Glutamine amidotransferase type-2" evidence="3">
    <location>
        <begin position="98"/>
        <end position="162"/>
    </location>
</feature>
<dbReference type="RefSeq" id="WP_224827251.1">
    <property type="nucleotide sequence ID" value="NZ_JAIVEF010000001.1"/>
</dbReference>
<gene>
    <name evidence="4" type="ORF">ACFPFO_12035</name>
</gene>
<accession>A0ABD5QF80</accession>
<dbReference type="InterPro" id="IPR001962">
    <property type="entry name" value="Asn_synthase"/>
</dbReference>
<dbReference type="SUPFAM" id="SSF56235">
    <property type="entry name" value="N-terminal nucleophile aminohydrolases (Ntn hydrolases)"/>
    <property type="match status" value="1"/>
</dbReference>
<dbReference type="Proteomes" id="UP001595925">
    <property type="component" value="Unassembled WGS sequence"/>
</dbReference>
<comment type="caution">
    <text evidence="4">The sequence shown here is derived from an EMBL/GenBank/DDBJ whole genome shotgun (WGS) entry which is preliminary data.</text>
</comment>
<reference evidence="4 5" key="1">
    <citation type="journal article" date="2019" name="Int. J. Syst. Evol. Microbiol.">
        <title>The Global Catalogue of Microorganisms (GCM) 10K type strain sequencing project: providing services to taxonomists for standard genome sequencing and annotation.</title>
        <authorList>
            <consortium name="The Broad Institute Genomics Platform"/>
            <consortium name="The Broad Institute Genome Sequencing Center for Infectious Disease"/>
            <person name="Wu L."/>
            <person name="Ma J."/>
        </authorList>
    </citation>
    <scope>NUCLEOTIDE SEQUENCE [LARGE SCALE GENOMIC DNA]</scope>
    <source>
        <strain evidence="4 5">CGMCC 1.15824</strain>
    </source>
</reference>
<feature type="region of interest" description="Disordered" evidence="1">
    <location>
        <begin position="65"/>
        <end position="89"/>
    </location>
</feature>
<protein>
    <submittedName>
        <fullName evidence="4">Asparagine synthase-related protein</fullName>
    </submittedName>
</protein>
<feature type="region of interest" description="Disordered" evidence="1">
    <location>
        <begin position="621"/>
        <end position="649"/>
    </location>
</feature>
<dbReference type="InterPro" id="IPR017932">
    <property type="entry name" value="GATase_2_dom"/>
</dbReference>
<dbReference type="EMBL" id="JBHSJG010000036">
    <property type="protein sequence ID" value="MFC4988476.1"/>
    <property type="molecule type" value="Genomic_DNA"/>
</dbReference>
<organism evidence="4 5">
    <name type="scientific">Saliphagus infecundisoli</name>
    <dbReference type="NCBI Taxonomy" id="1849069"/>
    <lineage>
        <taxon>Archaea</taxon>
        <taxon>Methanobacteriati</taxon>
        <taxon>Methanobacteriota</taxon>
        <taxon>Stenosarchaea group</taxon>
        <taxon>Halobacteria</taxon>
        <taxon>Halobacteriales</taxon>
        <taxon>Natrialbaceae</taxon>
        <taxon>Saliphagus</taxon>
    </lineage>
</organism>
<dbReference type="Gene3D" id="3.40.50.620">
    <property type="entry name" value="HUPs"/>
    <property type="match status" value="1"/>
</dbReference>
<name>A0ABD5QF80_9EURY</name>
<evidence type="ECO:0000313" key="4">
    <source>
        <dbReference type="EMBL" id="MFC4988476.1"/>
    </source>
</evidence>
<evidence type="ECO:0000256" key="1">
    <source>
        <dbReference type="SAM" id="MobiDB-lite"/>
    </source>
</evidence>
<proteinExistence type="predicted"/>
<feature type="domain" description="Asparagine synthetase" evidence="2">
    <location>
        <begin position="248"/>
        <end position="549"/>
    </location>
</feature>
<evidence type="ECO:0000313" key="5">
    <source>
        <dbReference type="Proteomes" id="UP001595925"/>
    </source>
</evidence>
<dbReference type="PANTHER" id="PTHR43284">
    <property type="entry name" value="ASPARAGINE SYNTHETASE (GLUTAMINE-HYDROLYZING)"/>
    <property type="match status" value="1"/>
</dbReference>